<dbReference type="PANTHER" id="PTHR22807:SF4">
    <property type="entry name" value="28S RRNA (CYTOSINE-C(5))-METHYLTRANSFERASE"/>
    <property type="match status" value="1"/>
</dbReference>
<evidence type="ECO:0000259" key="6">
    <source>
        <dbReference type="PROSITE" id="PS51686"/>
    </source>
</evidence>
<keyword evidence="3 5" id="KW-0949">S-adenosyl-L-methionine</keyword>
<proteinExistence type="inferred from homology"/>
<dbReference type="GO" id="GO:0008173">
    <property type="term" value="F:RNA methyltransferase activity"/>
    <property type="evidence" value="ECO:0007669"/>
    <property type="project" value="InterPro"/>
</dbReference>
<dbReference type="SUPFAM" id="SSF53335">
    <property type="entry name" value="S-adenosyl-L-methionine-dependent methyltransferases"/>
    <property type="match status" value="1"/>
</dbReference>
<evidence type="ECO:0000256" key="1">
    <source>
        <dbReference type="ARBA" id="ARBA00022603"/>
    </source>
</evidence>
<reference evidence="7 8" key="1">
    <citation type="submission" date="2019-07" db="EMBL/GenBank/DDBJ databases">
        <authorList>
            <person name="Friedrich A."/>
            <person name="Schacherer J."/>
        </authorList>
    </citation>
    <scope>NUCLEOTIDE SEQUENCE [LARGE SCALE GENOMIC DNA]</scope>
</reference>
<feature type="binding site" evidence="5">
    <location>
        <position position="282"/>
    </location>
    <ligand>
        <name>S-adenosyl-L-methionine</name>
        <dbReference type="ChEBI" id="CHEBI:59789"/>
    </ligand>
</feature>
<dbReference type="InterPro" id="IPR029063">
    <property type="entry name" value="SAM-dependent_MTases_sf"/>
</dbReference>
<feature type="binding site" evidence="5">
    <location>
        <position position="254"/>
    </location>
    <ligand>
        <name>S-adenosyl-L-methionine</name>
        <dbReference type="ChEBI" id="CHEBI:59789"/>
    </ligand>
</feature>
<keyword evidence="4 5" id="KW-0694">RNA-binding</keyword>
<evidence type="ECO:0000256" key="4">
    <source>
        <dbReference type="ARBA" id="ARBA00022884"/>
    </source>
</evidence>
<keyword evidence="8" id="KW-1185">Reference proteome</keyword>
<feature type="binding site" evidence="5">
    <location>
        <position position="300"/>
    </location>
    <ligand>
        <name>S-adenosyl-L-methionine</name>
        <dbReference type="ChEBI" id="CHEBI:59789"/>
    </ligand>
</feature>
<organism evidence="7 8">
    <name type="scientific">Dekkera bruxellensis</name>
    <name type="common">Brettanomyces custersii</name>
    <dbReference type="NCBI Taxonomy" id="5007"/>
    <lineage>
        <taxon>Eukaryota</taxon>
        <taxon>Fungi</taxon>
        <taxon>Dikarya</taxon>
        <taxon>Ascomycota</taxon>
        <taxon>Saccharomycotina</taxon>
        <taxon>Pichiomycetes</taxon>
        <taxon>Pichiales</taxon>
        <taxon>Pichiaceae</taxon>
        <taxon>Brettanomyces</taxon>
    </lineage>
</organism>
<keyword evidence="2 5" id="KW-0808">Transferase</keyword>
<evidence type="ECO:0000256" key="5">
    <source>
        <dbReference type="PROSITE-ProRule" id="PRU01023"/>
    </source>
</evidence>
<protein>
    <submittedName>
        <fullName evidence="7">DEBR0S1_20274g1_1</fullName>
    </submittedName>
</protein>
<gene>
    <name evidence="7" type="primary">RCM1</name>
    <name evidence="7" type="ORF">DEBR0S1_20274G</name>
</gene>
<dbReference type="PRINTS" id="PR02008">
    <property type="entry name" value="RCMTFAMILY"/>
</dbReference>
<sequence>MLLYKESSQFIENKSRHGSLQNQIFGMYKHKKLKSNPKHVFALVSSTLKYLKFIKEIIKKSCLLKVERKSKIPPAVAILLVHDLLFTRSGRIQSRQHPWKEAVIRNQTRLRAEMTKLKLKLHVQSFDELIEEDKTPIRWFRANTVRSSCEQIAKEFNELERVYDIKSIKKGTIYYDQYIPNLFGVDPLEKITSSAAYKQGRIIIQDRSSCFPAYILNPKPGVDKVIDACSAPGNKTTHLASILRNTPNSIIAFEKDDHRVKTLEKMCKMAGALGCIEIRHGDFTQTKPEDFTDVTGMLVDPSCSGSGIFGRAYEDNAQKGRDVEDSNDPYNKTRLEKLSNFQFTIVKHAMLFPGLRKLVYSTCSIYPEEDERVAIRLIEDEDLKKRGWKFSPRERVIPDWPRRGRVEEFKSFDDPDRCAGACVRSLPKVDGGIGFFAVCFERGPTVGLDLETKPKDDGLHLEQ</sequence>
<feature type="domain" description="SAM-dependent MTase RsmB/NOP-type" evidence="6">
    <location>
        <begin position="128"/>
        <end position="443"/>
    </location>
</feature>
<dbReference type="InterPro" id="IPR001678">
    <property type="entry name" value="MeTrfase_RsmB-F_NOP2_dom"/>
</dbReference>
<dbReference type="CDD" id="cd02440">
    <property type="entry name" value="AdoMet_MTases"/>
    <property type="match status" value="1"/>
</dbReference>
<feature type="active site" description="Nucleophile" evidence="5">
    <location>
        <position position="363"/>
    </location>
</feature>
<dbReference type="PANTHER" id="PTHR22807">
    <property type="entry name" value="NOP2 YEAST -RELATED NOL1/NOP2/FMU SUN DOMAIN-CONTAINING"/>
    <property type="match status" value="1"/>
</dbReference>
<evidence type="ECO:0000313" key="7">
    <source>
        <dbReference type="EMBL" id="VUG16577.1"/>
    </source>
</evidence>
<keyword evidence="1 5" id="KW-0489">Methyltransferase</keyword>
<evidence type="ECO:0000313" key="8">
    <source>
        <dbReference type="Proteomes" id="UP000478008"/>
    </source>
</evidence>
<evidence type="ECO:0000256" key="3">
    <source>
        <dbReference type="ARBA" id="ARBA00022691"/>
    </source>
</evidence>
<dbReference type="InterPro" id="IPR023267">
    <property type="entry name" value="RCMT"/>
</dbReference>
<dbReference type="GO" id="GO:0070475">
    <property type="term" value="P:rRNA base methylation"/>
    <property type="evidence" value="ECO:0007669"/>
    <property type="project" value="TreeGrafter"/>
</dbReference>
<dbReference type="Proteomes" id="UP000478008">
    <property type="component" value="Unassembled WGS sequence"/>
</dbReference>
<dbReference type="EMBL" id="CABFWN010000001">
    <property type="protein sequence ID" value="VUG16577.1"/>
    <property type="molecule type" value="Genomic_DNA"/>
</dbReference>
<dbReference type="InterPro" id="IPR049560">
    <property type="entry name" value="MeTrfase_RsmB-F_NOP2_cat"/>
</dbReference>
<dbReference type="Gene3D" id="3.40.50.150">
    <property type="entry name" value="Vaccinia Virus protein VP39"/>
    <property type="match status" value="1"/>
</dbReference>
<dbReference type="PROSITE" id="PS51686">
    <property type="entry name" value="SAM_MT_RSMB_NOP"/>
    <property type="match status" value="1"/>
</dbReference>
<dbReference type="GO" id="GO:0005730">
    <property type="term" value="C:nucleolus"/>
    <property type="evidence" value="ECO:0007669"/>
    <property type="project" value="TreeGrafter"/>
</dbReference>
<comment type="similarity">
    <text evidence="5">Belongs to the class I-like SAM-binding methyltransferase superfamily. RsmB/NOP family.</text>
</comment>
<name>A0A7D9CVE5_DEKBR</name>
<dbReference type="AlphaFoldDB" id="A0A7D9CVE5"/>
<dbReference type="InterPro" id="IPR048889">
    <property type="entry name" value="NSUN5_RCM1_N"/>
</dbReference>
<evidence type="ECO:0000256" key="2">
    <source>
        <dbReference type="ARBA" id="ARBA00022679"/>
    </source>
</evidence>
<dbReference type="Pfam" id="PF01189">
    <property type="entry name" value="Methyltr_RsmB-F"/>
    <property type="match status" value="1"/>
</dbReference>
<accession>A0A7D9CVE5</accession>
<dbReference type="GO" id="GO:0003723">
    <property type="term" value="F:RNA binding"/>
    <property type="evidence" value="ECO:0007669"/>
    <property type="project" value="UniProtKB-UniRule"/>
</dbReference>
<dbReference type="Pfam" id="PF21153">
    <property type="entry name" value="NSUN5_N"/>
    <property type="match status" value="1"/>
</dbReference>
<feature type="binding site" evidence="5">
    <location>
        <begin position="229"/>
        <end position="235"/>
    </location>
    <ligand>
        <name>S-adenosyl-L-methionine</name>
        <dbReference type="ChEBI" id="CHEBI:59789"/>
    </ligand>
</feature>